<evidence type="ECO:0000259" key="3">
    <source>
        <dbReference type="Pfam" id="PF19040"/>
    </source>
</evidence>
<keyword evidence="1" id="KW-0472">Membrane</keyword>
<name>A0A544W8U1_9MYCO</name>
<dbReference type="PANTHER" id="PTHR23028">
    <property type="entry name" value="ACETYLTRANSFERASE"/>
    <property type="match status" value="1"/>
</dbReference>
<organism evidence="4 5">
    <name type="scientific">Mycolicibacterium hodleri</name>
    <dbReference type="NCBI Taxonomy" id="49897"/>
    <lineage>
        <taxon>Bacteria</taxon>
        <taxon>Bacillati</taxon>
        <taxon>Actinomycetota</taxon>
        <taxon>Actinomycetes</taxon>
        <taxon>Mycobacteriales</taxon>
        <taxon>Mycobacteriaceae</taxon>
        <taxon>Mycolicibacterium</taxon>
    </lineage>
</organism>
<dbReference type="Pfam" id="PF19040">
    <property type="entry name" value="SGNH"/>
    <property type="match status" value="1"/>
</dbReference>
<dbReference type="AlphaFoldDB" id="A0A544W8U1"/>
<feature type="domain" description="Acyltransferase 3" evidence="2">
    <location>
        <begin position="40"/>
        <end position="383"/>
    </location>
</feature>
<dbReference type="GO" id="GO:0009103">
    <property type="term" value="P:lipopolysaccharide biosynthetic process"/>
    <property type="evidence" value="ECO:0007669"/>
    <property type="project" value="TreeGrafter"/>
</dbReference>
<feature type="transmembrane region" description="Helical" evidence="1">
    <location>
        <begin position="106"/>
        <end position="126"/>
    </location>
</feature>
<feature type="transmembrane region" description="Helical" evidence="1">
    <location>
        <begin position="329"/>
        <end position="348"/>
    </location>
</feature>
<dbReference type="InterPro" id="IPR043968">
    <property type="entry name" value="SGNH"/>
</dbReference>
<feature type="transmembrane region" description="Helical" evidence="1">
    <location>
        <begin position="301"/>
        <end position="320"/>
    </location>
</feature>
<protein>
    <submittedName>
        <fullName evidence="4">Acyltransferase</fullName>
    </submittedName>
</protein>
<dbReference type="EMBL" id="VIFX01000001">
    <property type="protein sequence ID" value="TQR88657.1"/>
    <property type="molecule type" value="Genomic_DNA"/>
</dbReference>
<evidence type="ECO:0000313" key="5">
    <source>
        <dbReference type="Proteomes" id="UP000315759"/>
    </source>
</evidence>
<feature type="transmembrane region" description="Helical" evidence="1">
    <location>
        <begin position="275"/>
        <end position="295"/>
    </location>
</feature>
<keyword evidence="4" id="KW-0808">Transferase</keyword>
<comment type="caution">
    <text evidence="4">The sequence shown here is derived from an EMBL/GenBank/DDBJ whole genome shotgun (WGS) entry which is preliminary data.</text>
</comment>
<keyword evidence="4" id="KW-0012">Acyltransferase</keyword>
<dbReference type="InterPro" id="IPR050879">
    <property type="entry name" value="Acyltransferase_3"/>
</dbReference>
<feature type="transmembrane region" description="Helical" evidence="1">
    <location>
        <begin position="405"/>
        <end position="426"/>
    </location>
</feature>
<evidence type="ECO:0000256" key="1">
    <source>
        <dbReference type="SAM" id="Phobius"/>
    </source>
</evidence>
<sequence>MSNAGRREDPRESPTSATATSLIGSDRSVRDLVGKQFRPDIEGLRAVAVLAVVLFHADLPGLGGGFVGVDVFFVISGFLITGLLWREVSSSGGVRLRKFYGARARRLLPASAFVGVVTMVASAMLLPPLQVQSVTLDGILSALYVSNYRFISSGVKYFGKQDVLAPSPFQHYWSLGVEEQFYILWPLLIVCAAWLIRRAHKRGRKTAEATTSSVRPYVVVLALVAAVSFAFSFLMTYLVPPVAFFSLPTRAWQLALGGLVALTVVHWRRLSTRSAAFVGWTGLVMILLACTLLSGETSYPGTAALLPTIGAMLVIGAGCAEPSRGVGRALGVPVMGAIGRVSYSWYLWHWPVLVLTPPLLGHQIGLGVKLIAVLVSLGLAVLTVRFVENPFRFAERVRTSPAVSLGLGGVATAAAVCVGLVVYLAVPTPVGRGPAIEPVVASAQPVSPGSPQAAYEAAVQDAFAAVEEAVEASVDLQAVPSNLSPPLTSGSSEQLGMLSGGCLRILPFDSEQPECATGDTASATTVALIGDSRAAMFNPAFKRIAEQRHWRLLMMAKAGCSITDLPITTTFNALAEGIQRCSEWRDHVMERLRVERPKLIVVSSSRAYDATGTHTMVPGLKKYDDAWLASLTDVVEELRSTGAKVLVLGPTADPPAPVPLCLSGHLDDATACAARRGPEHGPGMVAEAKAIEAGGGQYADITKLFCSENRCPAIVGNTMVYFDAGHVTREYSEFLVPALGALADRALAQQ</sequence>
<keyword evidence="1" id="KW-1133">Transmembrane helix</keyword>
<evidence type="ECO:0000313" key="4">
    <source>
        <dbReference type="EMBL" id="TQR88657.1"/>
    </source>
</evidence>
<feature type="transmembrane region" description="Helical" evidence="1">
    <location>
        <begin position="251"/>
        <end position="268"/>
    </location>
</feature>
<feature type="transmembrane region" description="Helical" evidence="1">
    <location>
        <begin position="360"/>
        <end position="384"/>
    </location>
</feature>
<accession>A0A544W8U1</accession>
<evidence type="ECO:0000259" key="2">
    <source>
        <dbReference type="Pfam" id="PF01757"/>
    </source>
</evidence>
<keyword evidence="5" id="KW-1185">Reference proteome</keyword>
<dbReference type="InterPro" id="IPR002656">
    <property type="entry name" value="Acyl_transf_3_dom"/>
</dbReference>
<dbReference type="GO" id="GO:0016020">
    <property type="term" value="C:membrane"/>
    <property type="evidence" value="ECO:0007669"/>
    <property type="project" value="TreeGrafter"/>
</dbReference>
<feature type="transmembrane region" description="Helical" evidence="1">
    <location>
        <begin position="180"/>
        <end position="196"/>
    </location>
</feature>
<feature type="transmembrane region" description="Helical" evidence="1">
    <location>
        <begin position="65"/>
        <end position="85"/>
    </location>
</feature>
<dbReference type="Pfam" id="PF01757">
    <property type="entry name" value="Acyl_transf_3"/>
    <property type="match status" value="1"/>
</dbReference>
<proteinExistence type="predicted"/>
<dbReference type="PANTHER" id="PTHR23028:SF53">
    <property type="entry name" value="ACYL_TRANSF_3 DOMAIN-CONTAINING PROTEIN"/>
    <property type="match status" value="1"/>
</dbReference>
<dbReference type="GO" id="GO:0016747">
    <property type="term" value="F:acyltransferase activity, transferring groups other than amino-acyl groups"/>
    <property type="evidence" value="ECO:0007669"/>
    <property type="project" value="InterPro"/>
</dbReference>
<feature type="transmembrane region" description="Helical" evidence="1">
    <location>
        <begin position="217"/>
        <end position="239"/>
    </location>
</feature>
<reference evidence="4 5" key="1">
    <citation type="submission" date="2018-10" db="EMBL/GenBank/DDBJ databases">
        <title>Draft genome of Mycobacterium hodleri strain B.</title>
        <authorList>
            <person name="Amande T.J."/>
            <person name="Mcgenity T.J."/>
        </authorList>
    </citation>
    <scope>NUCLEOTIDE SEQUENCE [LARGE SCALE GENOMIC DNA]</scope>
    <source>
        <strain evidence="4 5">B</strain>
    </source>
</reference>
<keyword evidence="1" id="KW-0812">Transmembrane</keyword>
<gene>
    <name evidence="4" type="ORF">D8S82_01235</name>
</gene>
<dbReference type="Proteomes" id="UP000315759">
    <property type="component" value="Unassembled WGS sequence"/>
</dbReference>
<feature type="domain" description="SGNH" evidence="3">
    <location>
        <begin position="512"/>
        <end position="739"/>
    </location>
</feature>